<reference evidence="1" key="2">
    <citation type="submission" date="2025-08" db="UniProtKB">
        <authorList>
            <consortium name="Ensembl"/>
        </authorList>
    </citation>
    <scope>IDENTIFICATION</scope>
</reference>
<evidence type="ECO:0000313" key="1">
    <source>
        <dbReference type="Ensembl" id="ENSCMMP00000023121.1"/>
    </source>
</evidence>
<dbReference type="AlphaFoldDB" id="A0A8C3CPV2"/>
<dbReference type="Proteomes" id="UP000694556">
    <property type="component" value="Chromosome 16"/>
</dbReference>
<protein>
    <submittedName>
        <fullName evidence="1">Uncharacterized protein</fullName>
    </submittedName>
</protein>
<sequence>LQLFKRQRQCQRALAEPSPSTCLFSSPTWPIVFLVHKQISFICIQNIYIYIFAHLEGVSLF</sequence>
<reference evidence="1" key="3">
    <citation type="submission" date="2025-09" db="UniProtKB">
        <authorList>
            <consortium name="Ensembl"/>
        </authorList>
    </citation>
    <scope>IDENTIFICATION</scope>
</reference>
<name>A0A8C3CPV2_CAIMO</name>
<organism evidence="1 2">
    <name type="scientific">Cairina moschata</name>
    <name type="common">Muscovy duck</name>
    <dbReference type="NCBI Taxonomy" id="8855"/>
    <lineage>
        <taxon>Eukaryota</taxon>
        <taxon>Metazoa</taxon>
        <taxon>Chordata</taxon>
        <taxon>Craniata</taxon>
        <taxon>Vertebrata</taxon>
        <taxon>Euteleostomi</taxon>
        <taxon>Archelosauria</taxon>
        <taxon>Archosauria</taxon>
        <taxon>Dinosauria</taxon>
        <taxon>Saurischia</taxon>
        <taxon>Theropoda</taxon>
        <taxon>Coelurosauria</taxon>
        <taxon>Aves</taxon>
        <taxon>Neognathae</taxon>
        <taxon>Galloanserae</taxon>
        <taxon>Anseriformes</taxon>
        <taxon>Anatidae</taxon>
        <taxon>Anatinae</taxon>
        <taxon>Cairina</taxon>
    </lineage>
</organism>
<proteinExistence type="predicted"/>
<reference evidence="1" key="1">
    <citation type="submission" date="2018-09" db="EMBL/GenBank/DDBJ databases">
        <title>Common duck and Muscovy duck high density SNP chip.</title>
        <authorList>
            <person name="Vignal A."/>
            <person name="Thebault N."/>
            <person name="Warren W.C."/>
        </authorList>
    </citation>
    <scope>NUCLEOTIDE SEQUENCE [LARGE SCALE GENOMIC DNA]</scope>
</reference>
<accession>A0A8C3CPV2</accession>
<evidence type="ECO:0000313" key="2">
    <source>
        <dbReference type="Proteomes" id="UP000694556"/>
    </source>
</evidence>
<dbReference type="Ensembl" id="ENSCMMT00000025313.1">
    <property type="protein sequence ID" value="ENSCMMP00000023121.1"/>
    <property type="gene ID" value="ENSCMMG00000014456.1"/>
</dbReference>
<keyword evidence="2" id="KW-1185">Reference proteome</keyword>